<reference evidence="2 3" key="1">
    <citation type="submission" date="2019-02" db="EMBL/GenBank/DDBJ databases">
        <authorList>
            <person name="Lehtovirta-Morley E L."/>
        </authorList>
    </citation>
    <scope>NUCLEOTIDE SEQUENCE [LARGE SCALE GENOMIC DNA]</scope>
    <source>
        <strain evidence="2">NFRAN1</strain>
    </source>
</reference>
<evidence type="ECO:0000313" key="2">
    <source>
        <dbReference type="EMBL" id="VFJ14541.1"/>
    </source>
</evidence>
<keyword evidence="3" id="KW-1185">Reference proteome</keyword>
<keyword evidence="1" id="KW-0472">Membrane</keyword>
<keyword evidence="1" id="KW-1133">Transmembrane helix</keyword>
<evidence type="ECO:0000313" key="3">
    <source>
        <dbReference type="Proteomes" id="UP000294299"/>
    </source>
</evidence>
<dbReference type="GeneID" id="300401652"/>
<feature type="transmembrane region" description="Helical" evidence="1">
    <location>
        <begin position="6"/>
        <end position="30"/>
    </location>
</feature>
<accession>A0A484IEU9</accession>
<organism evidence="2 3">
    <name type="scientific">Candidatus Nitrosocosmicus franklandianus</name>
    <dbReference type="NCBI Taxonomy" id="1798806"/>
    <lineage>
        <taxon>Archaea</taxon>
        <taxon>Nitrososphaerota</taxon>
        <taxon>Nitrososphaeria</taxon>
        <taxon>Nitrososphaerales</taxon>
        <taxon>Nitrososphaeraceae</taxon>
        <taxon>Candidatus Nitrosocosmicus</taxon>
    </lineage>
</organism>
<evidence type="ECO:0000256" key="1">
    <source>
        <dbReference type="SAM" id="Phobius"/>
    </source>
</evidence>
<sequence>MVIIIASIVIIYPTFTFIFVVFLVGFALMFDGVSRVIKEINNKHEEKSRSRAFT</sequence>
<dbReference type="RefSeq" id="WP_134484717.1">
    <property type="nucleotide sequence ID" value="NZ_LR216287.1"/>
</dbReference>
<dbReference type="Pfam" id="PF03729">
    <property type="entry name" value="DUF308"/>
    <property type="match status" value="1"/>
</dbReference>
<dbReference type="Proteomes" id="UP000294299">
    <property type="component" value="Chromosome NFRAN"/>
</dbReference>
<gene>
    <name evidence="2" type="ORF">NFRAN_2219</name>
</gene>
<keyword evidence="1" id="KW-0812">Transmembrane</keyword>
<dbReference type="InterPro" id="IPR005325">
    <property type="entry name" value="DUF308_memb"/>
</dbReference>
<dbReference type="KEGG" id="nfn:NFRAN_2219"/>
<dbReference type="AlphaFoldDB" id="A0A484IEU9"/>
<protein>
    <submittedName>
        <fullName evidence="2">Uncharacterized protein</fullName>
    </submittedName>
</protein>
<proteinExistence type="predicted"/>
<name>A0A484IEU9_9ARCH</name>
<dbReference type="EMBL" id="LR216287">
    <property type="protein sequence ID" value="VFJ14541.1"/>
    <property type="molecule type" value="Genomic_DNA"/>
</dbReference>